<gene>
    <name evidence="10" type="ORF">KP509_23G043600</name>
</gene>
<evidence type="ECO:0000256" key="6">
    <source>
        <dbReference type="PROSITE-ProRule" id="PRU00175"/>
    </source>
</evidence>
<protein>
    <submittedName>
        <fullName evidence="10">Uncharacterized protein</fullName>
    </submittedName>
</protein>
<dbReference type="Gene3D" id="3.30.40.10">
    <property type="entry name" value="Zinc/RING finger domain, C3HC4 (zinc finger)"/>
    <property type="match status" value="1"/>
</dbReference>
<feature type="domain" description="RING-type" evidence="9">
    <location>
        <begin position="9"/>
        <end position="58"/>
    </location>
</feature>
<dbReference type="PROSITE" id="PS50294">
    <property type="entry name" value="WD_REPEATS_REGION"/>
    <property type="match status" value="2"/>
</dbReference>
<dbReference type="InterPro" id="IPR001841">
    <property type="entry name" value="Znf_RING"/>
</dbReference>
<dbReference type="InterPro" id="IPR020472">
    <property type="entry name" value="WD40_PAC1"/>
</dbReference>
<dbReference type="PROSITE" id="PS50089">
    <property type="entry name" value="ZF_RING_2"/>
    <property type="match status" value="1"/>
</dbReference>
<evidence type="ECO:0000256" key="2">
    <source>
        <dbReference type="ARBA" id="ARBA00022723"/>
    </source>
</evidence>
<dbReference type="Gene3D" id="2.130.10.10">
    <property type="entry name" value="YVTN repeat-like/Quinoprotein amine dehydrogenase"/>
    <property type="match status" value="2"/>
</dbReference>
<dbReference type="OMA" id="WKCINGS"/>
<dbReference type="InterPro" id="IPR027370">
    <property type="entry name" value="Znf-RING_euk"/>
</dbReference>
<dbReference type="Proteomes" id="UP000825935">
    <property type="component" value="Chromosome 23"/>
</dbReference>
<evidence type="ECO:0000256" key="3">
    <source>
        <dbReference type="ARBA" id="ARBA00022737"/>
    </source>
</evidence>
<feature type="repeat" description="WD" evidence="7">
    <location>
        <begin position="508"/>
        <end position="547"/>
    </location>
</feature>
<proteinExistence type="predicted"/>
<dbReference type="InterPro" id="IPR017907">
    <property type="entry name" value="Znf_RING_CS"/>
</dbReference>
<dbReference type="SUPFAM" id="SSF50978">
    <property type="entry name" value="WD40 repeat-like"/>
    <property type="match status" value="1"/>
</dbReference>
<dbReference type="InterPro" id="IPR044715">
    <property type="entry name" value="WDR86-like"/>
</dbReference>
<dbReference type="OrthoDB" id="674604at2759"/>
<organism evidence="10 11">
    <name type="scientific">Ceratopteris richardii</name>
    <name type="common">Triangle waterfern</name>
    <dbReference type="NCBI Taxonomy" id="49495"/>
    <lineage>
        <taxon>Eukaryota</taxon>
        <taxon>Viridiplantae</taxon>
        <taxon>Streptophyta</taxon>
        <taxon>Embryophyta</taxon>
        <taxon>Tracheophyta</taxon>
        <taxon>Polypodiopsida</taxon>
        <taxon>Polypodiidae</taxon>
        <taxon>Polypodiales</taxon>
        <taxon>Pteridineae</taxon>
        <taxon>Pteridaceae</taxon>
        <taxon>Parkerioideae</taxon>
        <taxon>Ceratopteris</taxon>
    </lineage>
</organism>
<evidence type="ECO:0000256" key="7">
    <source>
        <dbReference type="PROSITE-ProRule" id="PRU00221"/>
    </source>
</evidence>
<dbReference type="InterPro" id="IPR013083">
    <property type="entry name" value="Znf_RING/FYVE/PHD"/>
</dbReference>
<evidence type="ECO:0000256" key="4">
    <source>
        <dbReference type="ARBA" id="ARBA00022771"/>
    </source>
</evidence>
<dbReference type="CDD" id="cd00200">
    <property type="entry name" value="WD40"/>
    <property type="match status" value="1"/>
</dbReference>
<dbReference type="SMART" id="SM00184">
    <property type="entry name" value="RING"/>
    <property type="match status" value="1"/>
</dbReference>
<dbReference type="InterPro" id="IPR036322">
    <property type="entry name" value="WD40_repeat_dom_sf"/>
</dbReference>
<dbReference type="GO" id="GO:0004672">
    <property type="term" value="F:protein kinase activity"/>
    <property type="evidence" value="ECO:0007669"/>
    <property type="project" value="InterPro"/>
</dbReference>
<evidence type="ECO:0000313" key="11">
    <source>
        <dbReference type="Proteomes" id="UP000825935"/>
    </source>
</evidence>
<feature type="repeat" description="WD" evidence="7">
    <location>
        <begin position="548"/>
        <end position="579"/>
    </location>
</feature>
<keyword evidence="1 7" id="KW-0853">WD repeat</keyword>
<comment type="caution">
    <text evidence="10">The sequence shown here is derived from an EMBL/GenBank/DDBJ whole genome shotgun (WGS) entry which is preliminary data.</text>
</comment>
<evidence type="ECO:0000256" key="5">
    <source>
        <dbReference type="ARBA" id="ARBA00022833"/>
    </source>
</evidence>
<feature type="domain" description="Protein kinase" evidence="8">
    <location>
        <begin position="121"/>
        <end position="424"/>
    </location>
</feature>
<dbReference type="PANTHER" id="PTHR44489:SF11">
    <property type="entry name" value="WD REPEAT DOMAIN 86"/>
    <property type="match status" value="1"/>
</dbReference>
<keyword evidence="2" id="KW-0479">Metal-binding</keyword>
<evidence type="ECO:0000259" key="8">
    <source>
        <dbReference type="PROSITE" id="PS50011"/>
    </source>
</evidence>
<dbReference type="PRINTS" id="PR00320">
    <property type="entry name" value="GPROTEINBRPT"/>
</dbReference>
<dbReference type="InterPro" id="IPR000719">
    <property type="entry name" value="Prot_kinase_dom"/>
</dbReference>
<name>A0A8T2S1T1_CERRI</name>
<accession>A0A8T2S1T1</accession>
<sequence>MDEPYVPECPICLQPYDESHVIPRVLFCGHSLCESCIVNLSHGDGCRRRLSLLRCPECIQPSKLQELPKNIELLRFIGHSGSIPGAARQTASRVRRECHLGKGPSFVYDASIAELCRWIVPPSSAEITHSHEGRVFLYRGDDMETVYSATILCVKEAREPKKNCLGWDYREKVKRSLEWLSGHELKDLLHLLTAQEEAFGIWMNNEDGPLYLAYKALSPCKQRTVAVLAEGIYINKCIELCEIFMKLHEERVVAGLLTPSCLGESEFMHIRLNVGGVLTNRKILPLSMRNILSELNSAPKENFTESDKTLPFFYASPELLLLLKKSEMSSKCEITCRTDSWTFACLFCQTFIGGTPWDGSTIEEFLQLSLHGTEHADSWIKGHIESNSFVSCDSIEEALRAIIKCFSYTPDDRPCISEIWHLLSCTKPSSNLSELRAKCCNAGIGVSTTLWCLALGCNVQTLTKVVNSGNHNSSVPSEEPSCISFLKLVQMTSGDDSSGSHKSATATLEGHLSDVTCLALCGQYLFSGSMDKTIHVWSLKDNTLIRIIKGHSQKVMALACYEHLSMLISGDYGGEIFVWGWDKELSDIHLIKQWHHHQDWRYSGVSSLAVSVDNFLYSGAGDKAIKVWSLEDYGMLETLEGHKAMVSVLLIDGEILFSGSWDGTVRLWWRSDHSPLVVLNESTQHGAVFSLTISAELILVGYQSGRIQVWKNEACINTIAAHDNTVSCLCLCGEKLYSGSWDGSIKAWCVEDMLDEAVPGKVFTGGSVIKAMACSEKRLFCGVSNKILSCPIPSKVL</sequence>
<dbReference type="Pfam" id="PF13445">
    <property type="entry name" value="zf-RING_UBOX"/>
    <property type="match status" value="1"/>
</dbReference>
<dbReference type="AlphaFoldDB" id="A0A8T2S1T1"/>
<evidence type="ECO:0000256" key="1">
    <source>
        <dbReference type="ARBA" id="ARBA00022574"/>
    </source>
</evidence>
<keyword evidence="11" id="KW-1185">Reference proteome</keyword>
<dbReference type="Gene3D" id="1.10.510.10">
    <property type="entry name" value="Transferase(Phosphotransferase) domain 1"/>
    <property type="match status" value="1"/>
</dbReference>
<evidence type="ECO:0000313" key="10">
    <source>
        <dbReference type="EMBL" id="KAH7301795.1"/>
    </source>
</evidence>
<dbReference type="PANTHER" id="PTHR44489">
    <property type="match status" value="1"/>
</dbReference>
<dbReference type="InterPro" id="IPR011009">
    <property type="entry name" value="Kinase-like_dom_sf"/>
</dbReference>
<dbReference type="SUPFAM" id="SSF56112">
    <property type="entry name" value="Protein kinase-like (PK-like)"/>
    <property type="match status" value="1"/>
</dbReference>
<dbReference type="InterPro" id="IPR015943">
    <property type="entry name" value="WD40/YVTN_repeat-like_dom_sf"/>
</dbReference>
<dbReference type="GO" id="GO:0005524">
    <property type="term" value="F:ATP binding"/>
    <property type="evidence" value="ECO:0007669"/>
    <property type="project" value="InterPro"/>
</dbReference>
<keyword evidence="3" id="KW-0677">Repeat</keyword>
<dbReference type="PROSITE" id="PS00518">
    <property type="entry name" value="ZF_RING_1"/>
    <property type="match status" value="1"/>
</dbReference>
<keyword evidence="5" id="KW-0862">Zinc</keyword>
<dbReference type="InterPro" id="IPR001680">
    <property type="entry name" value="WD40_rpt"/>
</dbReference>
<feature type="repeat" description="WD" evidence="7">
    <location>
        <begin position="639"/>
        <end position="668"/>
    </location>
</feature>
<dbReference type="PROSITE" id="PS50011">
    <property type="entry name" value="PROTEIN_KINASE_DOM"/>
    <property type="match status" value="1"/>
</dbReference>
<dbReference type="SMART" id="SM00320">
    <property type="entry name" value="WD40"/>
    <property type="match status" value="6"/>
</dbReference>
<reference evidence="10 11" key="1">
    <citation type="submission" date="2021-08" db="EMBL/GenBank/DDBJ databases">
        <title>WGS assembly of Ceratopteris richardii.</title>
        <authorList>
            <person name="Marchant D.B."/>
            <person name="Chen G."/>
            <person name="Jenkins J."/>
            <person name="Shu S."/>
            <person name="Leebens-Mack J."/>
            <person name="Grimwood J."/>
            <person name="Schmutz J."/>
            <person name="Soltis P."/>
            <person name="Soltis D."/>
            <person name="Chen Z.-H."/>
        </authorList>
    </citation>
    <scope>NUCLEOTIDE SEQUENCE [LARGE SCALE GENOMIC DNA]</scope>
    <source>
        <strain evidence="10">Whitten #5841</strain>
        <tissue evidence="10">Leaf</tissue>
    </source>
</reference>
<evidence type="ECO:0000259" key="9">
    <source>
        <dbReference type="PROSITE" id="PS50089"/>
    </source>
</evidence>
<dbReference type="PROSITE" id="PS50082">
    <property type="entry name" value="WD_REPEATS_2"/>
    <property type="match status" value="3"/>
</dbReference>
<dbReference type="EMBL" id="CM035428">
    <property type="protein sequence ID" value="KAH7301795.1"/>
    <property type="molecule type" value="Genomic_DNA"/>
</dbReference>
<keyword evidence="4 6" id="KW-0863">Zinc-finger</keyword>
<dbReference type="Pfam" id="PF00400">
    <property type="entry name" value="WD40"/>
    <property type="match status" value="5"/>
</dbReference>
<dbReference type="SUPFAM" id="SSF57850">
    <property type="entry name" value="RING/U-box"/>
    <property type="match status" value="1"/>
</dbReference>
<dbReference type="GO" id="GO:0008270">
    <property type="term" value="F:zinc ion binding"/>
    <property type="evidence" value="ECO:0007669"/>
    <property type="project" value="UniProtKB-KW"/>
</dbReference>